<protein>
    <submittedName>
        <fullName evidence="2">Uncharacterized protein</fullName>
    </submittedName>
</protein>
<keyword evidence="3" id="KW-1185">Reference proteome</keyword>
<gene>
    <name evidence="2" type="ORF">SAMN05660226_01667</name>
</gene>
<reference evidence="2 3" key="1">
    <citation type="submission" date="2017-02" db="EMBL/GenBank/DDBJ databases">
        <authorList>
            <person name="Peterson S.W."/>
        </authorList>
    </citation>
    <scope>NUCLEOTIDE SEQUENCE [LARGE SCALE GENOMIC DNA]</scope>
    <source>
        <strain evidence="2 3">DSM 22899</strain>
    </source>
</reference>
<keyword evidence="1" id="KW-0175">Coiled coil</keyword>
<dbReference type="Proteomes" id="UP000190541">
    <property type="component" value="Unassembled WGS sequence"/>
</dbReference>
<sequence>MVIPGAFQFGFRGRGQPVGHRPGNLYYVEIIDGIAVTTKFTFVDGKLVEQSVHKMDFESREIKRLEKEVRRNRLRTFMKNSAD</sequence>
<proteinExistence type="predicted"/>
<dbReference type="STRING" id="623280.SAMN05660226_01667"/>
<evidence type="ECO:0000313" key="3">
    <source>
        <dbReference type="Proteomes" id="UP000190541"/>
    </source>
</evidence>
<organism evidence="2 3">
    <name type="scientific">Parapedobacter luteus</name>
    <dbReference type="NCBI Taxonomy" id="623280"/>
    <lineage>
        <taxon>Bacteria</taxon>
        <taxon>Pseudomonadati</taxon>
        <taxon>Bacteroidota</taxon>
        <taxon>Sphingobacteriia</taxon>
        <taxon>Sphingobacteriales</taxon>
        <taxon>Sphingobacteriaceae</taxon>
        <taxon>Parapedobacter</taxon>
    </lineage>
</organism>
<name>A0A1T5BQY2_9SPHI</name>
<evidence type="ECO:0000313" key="2">
    <source>
        <dbReference type="EMBL" id="SKB49565.1"/>
    </source>
</evidence>
<feature type="coiled-coil region" evidence="1">
    <location>
        <begin position="48"/>
        <end position="75"/>
    </location>
</feature>
<dbReference type="EMBL" id="FUYS01000003">
    <property type="protein sequence ID" value="SKB49565.1"/>
    <property type="molecule type" value="Genomic_DNA"/>
</dbReference>
<dbReference type="AlphaFoldDB" id="A0A1T5BQY2"/>
<accession>A0A1T5BQY2</accession>
<evidence type="ECO:0000256" key="1">
    <source>
        <dbReference type="SAM" id="Coils"/>
    </source>
</evidence>